<accession>A0A2H3KLX5</accession>
<organism evidence="4 5">
    <name type="scientific">Candidatus Chloroploca asiatica</name>
    <dbReference type="NCBI Taxonomy" id="1506545"/>
    <lineage>
        <taxon>Bacteria</taxon>
        <taxon>Bacillati</taxon>
        <taxon>Chloroflexota</taxon>
        <taxon>Chloroflexia</taxon>
        <taxon>Chloroflexales</taxon>
        <taxon>Chloroflexineae</taxon>
        <taxon>Oscillochloridaceae</taxon>
        <taxon>Candidatus Chloroploca</taxon>
    </lineage>
</organism>
<name>A0A2H3KLX5_9CHLR</name>
<keyword evidence="5" id="KW-1185">Reference proteome</keyword>
<evidence type="ECO:0000313" key="4">
    <source>
        <dbReference type="EMBL" id="PDV99036.1"/>
    </source>
</evidence>
<dbReference type="GO" id="GO:0003677">
    <property type="term" value="F:DNA binding"/>
    <property type="evidence" value="ECO:0007669"/>
    <property type="project" value="UniProtKB-KW"/>
</dbReference>
<dbReference type="PANTHER" id="PTHR34475">
    <property type="match status" value="1"/>
</dbReference>
<proteinExistence type="predicted"/>
<feature type="compositionally biased region" description="Pro residues" evidence="1">
    <location>
        <begin position="181"/>
        <end position="190"/>
    </location>
</feature>
<sequence length="293" mass="31124">MSELGARFRQAREGQGLSLAQASMDTRILQQSLLALEEGAFQRLPGDVTIRGFIRNYAQYLGLVPDEMIELYRHERGVTDPIRVLPLAKPPRKRSYVLPSFFGVFFVTVALIGLSYIALNAVGRIGDRATVAQVEPVVVSTPSPLPVMPTVALPTSPPAPPVMIIPPVAGGAAADPDEPRPAPTAVPPVSRPGGAGVSSPETPTPTSSAPIALEVVVPSVRGNENSWVRVQTDGNVAFEGIMRAGERLSFTAQRRVLVRAGNPPDVLVTVNGLQQGPLGQVTGQPVNWAWPSN</sequence>
<dbReference type="EMBL" id="LYXE01000085">
    <property type="protein sequence ID" value="PDV99036.1"/>
    <property type="molecule type" value="Genomic_DNA"/>
</dbReference>
<dbReference type="Proteomes" id="UP000220922">
    <property type="component" value="Unassembled WGS sequence"/>
</dbReference>
<comment type="caution">
    <text evidence="4">The sequence shown here is derived from an EMBL/GenBank/DDBJ whole genome shotgun (WGS) entry which is preliminary data.</text>
</comment>
<keyword evidence="2" id="KW-0812">Transmembrane</keyword>
<feature type="region of interest" description="Disordered" evidence="1">
    <location>
        <begin position="169"/>
        <end position="210"/>
    </location>
</feature>
<feature type="domain" description="Cytoskeleton protein RodZ-like C-terminal" evidence="3">
    <location>
        <begin position="220"/>
        <end position="284"/>
    </location>
</feature>
<evidence type="ECO:0000256" key="2">
    <source>
        <dbReference type="SAM" id="Phobius"/>
    </source>
</evidence>
<protein>
    <submittedName>
        <fullName evidence="4">DNA-binding protein</fullName>
    </submittedName>
</protein>
<dbReference type="AlphaFoldDB" id="A0A2H3KLX5"/>
<reference evidence="4 5" key="1">
    <citation type="submission" date="2016-05" db="EMBL/GenBank/DDBJ databases">
        <authorList>
            <person name="Lavstsen T."/>
            <person name="Jespersen J.S."/>
        </authorList>
    </citation>
    <scope>NUCLEOTIDE SEQUENCE [LARGE SCALE GENOMIC DNA]</scope>
    <source>
        <strain evidence="4 5">B7-9</strain>
    </source>
</reference>
<dbReference type="InterPro" id="IPR010982">
    <property type="entry name" value="Lambda_DNA-bd_dom_sf"/>
</dbReference>
<dbReference type="InterPro" id="IPR001387">
    <property type="entry name" value="Cro/C1-type_HTH"/>
</dbReference>
<dbReference type="InterPro" id="IPR025194">
    <property type="entry name" value="RodZ-like_C"/>
</dbReference>
<gene>
    <name evidence="4" type="ORF">A9Q02_13830</name>
</gene>
<keyword evidence="4" id="KW-0238">DNA-binding</keyword>
<dbReference type="PANTHER" id="PTHR34475:SF1">
    <property type="entry name" value="CYTOSKELETON PROTEIN RODZ"/>
    <property type="match status" value="1"/>
</dbReference>
<evidence type="ECO:0000313" key="5">
    <source>
        <dbReference type="Proteomes" id="UP000220922"/>
    </source>
</evidence>
<keyword evidence="2" id="KW-0472">Membrane</keyword>
<dbReference type="OrthoDB" id="9797543at2"/>
<dbReference type="RefSeq" id="WP_097652521.1">
    <property type="nucleotide sequence ID" value="NZ_LYXE01000085.1"/>
</dbReference>
<dbReference type="InterPro" id="IPR050400">
    <property type="entry name" value="Bact_Cytoskel_RodZ"/>
</dbReference>
<dbReference type="CDD" id="cd00093">
    <property type="entry name" value="HTH_XRE"/>
    <property type="match status" value="1"/>
</dbReference>
<evidence type="ECO:0000259" key="3">
    <source>
        <dbReference type="Pfam" id="PF13464"/>
    </source>
</evidence>
<keyword evidence="2" id="KW-1133">Transmembrane helix</keyword>
<evidence type="ECO:0000256" key="1">
    <source>
        <dbReference type="SAM" id="MobiDB-lite"/>
    </source>
</evidence>
<dbReference type="Gene3D" id="1.10.260.40">
    <property type="entry name" value="lambda repressor-like DNA-binding domains"/>
    <property type="match status" value="1"/>
</dbReference>
<feature type="transmembrane region" description="Helical" evidence="2">
    <location>
        <begin position="96"/>
        <end position="119"/>
    </location>
</feature>
<feature type="compositionally biased region" description="Low complexity" evidence="1">
    <location>
        <begin position="198"/>
        <end position="210"/>
    </location>
</feature>
<dbReference type="Pfam" id="PF13413">
    <property type="entry name" value="HTH_25"/>
    <property type="match status" value="1"/>
</dbReference>
<dbReference type="Pfam" id="PF13464">
    <property type="entry name" value="RodZ_C"/>
    <property type="match status" value="1"/>
</dbReference>